<dbReference type="Proteomes" id="UP000202786">
    <property type="component" value="Segment"/>
</dbReference>
<sequence>MARRALWYIRLTFMSQHRNTYYPIPRR</sequence>
<dbReference type="GeneID" id="16193895"/>
<keyword evidence="2" id="KW-1185">Reference proteome</keyword>
<dbReference type="RefSeq" id="YP_008059479.1">
    <property type="nucleotide sequence ID" value="NC_021328.1"/>
</dbReference>
<dbReference type="KEGG" id="vg:16193895"/>
<accession>R4TH37</accession>
<protein>
    <submittedName>
        <fullName evidence="1">Uncharacterized protein</fullName>
    </submittedName>
</protein>
<reference evidence="1 2" key="1">
    <citation type="submission" date="2012-12" db="EMBL/GenBank/DDBJ databases">
        <authorList>
            <person name="Sencilo A."/>
            <person name="Jacobs-Sera D."/>
            <person name="Russell D.A."/>
            <person name="Ko C."/>
            <person name="Atanasova N."/>
            <person name="Osterlund E."/>
            <person name="Oksanen H.M."/>
            <person name="Bamford D.H."/>
            <person name="Hatfull G.F."/>
            <person name="Roine E."/>
            <person name="Hendrix R.W."/>
        </authorList>
    </citation>
    <scope>NUCLEOTIDE SEQUENCE [LARGE SCALE GENOMIC DNA]</scope>
</reference>
<dbReference type="EMBL" id="KC292026">
    <property type="protein sequence ID" value="AGM11601.1"/>
    <property type="molecule type" value="Genomic_DNA"/>
</dbReference>
<name>R4TH37_9CAUD</name>
<evidence type="ECO:0000313" key="2">
    <source>
        <dbReference type="Proteomes" id="UP000202786"/>
    </source>
</evidence>
<evidence type="ECO:0000313" key="1">
    <source>
        <dbReference type="EMBL" id="AGM11601.1"/>
    </source>
</evidence>
<organism evidence="1 2">
    <name type="scientific">Halogranum tailed virus 1</name>
    <dbReference type="NCBI Taxonomy" id="1273749"/>
    <lineage>
        <taxon>Viruses</taxon>
        <taxon>Duplodnaviria</taxon>
        <taxon>Heunggongvirae</taxon>
        <taxon>Uroviricota</taxon>
        <taxon>Caudoviricetes</taxon>
        <taxon>Thumleimavirales</taxon>
        <taxon>Halomagnusviridae</taxon>
        <taxon>Hagravirus</taxon>
        <taxon>Hagravirus capitaneum</taxon>
        <taxon>Hagravirus HGTV1</taxon>
    </lineage>
</organism>
<gene>
    <name evidence="1" type="primary">304</name>
    <name evidence="1" type="ORF">HGTV1_304</name>
</gene>
<proteinExistence type="predicted"/>